<dbReference type="AlphaFoldDB" id="A0A0A9GZ52"/>
<evidence type="ECO:0000313" key="2">
    <source>
        <dbReference type="EMBL" id="JAE27866.1"/>
    </source>
</evidence>
<feature type="compositionally biased region" description="Low complexity" evidence="1">
    <location>
        <begin position="25"/>
        <end position="35"/>
    </location>
</feature>
<name>A0A0A9GZ52_ARUDO</name>
<accession>A0A0A9GZ52</accession>
<proteinExistence type="predicted"/>
<dbReference type="EMBL" id="GBRH01170030">
    <property type="protein sequence ID" value="JAE27866.1"/>
    <property type="molecule type" value="Transcribed_RNA"/>
</dbReference>
<sequence>MELLLQKAMSTPPPSPPALVRRPRTPTLSAPPASALGASARSLSGMYQDGIFRSPCDVAAPALTGKLLILGSDCGHM</sequence>
<protein>
    <submittedName>
        <fullName evidence="2">Uncharacterized protein</fullName>
    </submittedName>
</protein>
<reference evidence="2" key="1">
    <citation type="submission" date="2014-09" db="EMBL/GenBank/DDBJ databases">
        <authorList>
            <person name="Magalhaes I.L.F."/>
            <person name="Oliveira U."/>
            <person name="Santos F.R."/>
            <person name="Vidigal T.H.D.A."/>
            <person name="Brescovit A.D."/>
            <person name="Santos A.J."/>
        </authorList>
    </citation>
    <scope>NUCLEOTIDE SEQUENCE</scope>
    <source>
        <tissue evidence="2">Shoot tissue taken approximately 20 cm above the soil surface</tissue>
    </source>
</reference>
<evidence type="ECO:0000256" key="1">
    <source>
        <dbReference type="SAM" id="MobiDB-lite"/>
    </source>
</evidence>
<feature type="region of interest" description="Disordered" evidence="1">
    <location>
        <begin position="1"/>
        <end position="35"/>
    </location>
</feature>
<organism evidence="2">
    <name type="scientific">Arundo donax</name>
    <name type="common">Giant reed</name>
    <name type="synonym">Donax arundinaceus</name>
    <dbReference type="NCBI Taxonomy" id="35708"/>
    <lineage>
        <taxon>Eukaryota</taxon>
        <taxon>Viridiplantae</taxon>
        <taxon>Streptophyta</taxon>
        <taxon>Embryophyta</taxon>
        <taxon>Tracheophyta</taxon>
        <taxon>Spermatophyta</taxon>
        <taxon>Magnoliopsida</taxon>
        <taxon>Liliopsida</taxon>
        <taxon>Poales</taxon>
        <taxon>Poaceae</taxon>
        <taxon>PACMAD clade</taxon>
        <taxon>Arundinoideae</taxon>
        <taxon>Arundineae</taxon>
        <taxon>Arundo</taxon>
    </lineage>
</organism>
<reference evidence="2" key="2">
    <citation type="journal article" date="2015" name="Data Brief">
        <title>Shoot transcriptome of the giant reed, Arundo donax.</title>
        <authorList>
            <person name="Barrero R.A."/>
            <person name="Guerrero F.D."/>
            <person name="Moolhuijzen P."/>
            <person name="Goolsby J.A."/>
            <person name="Tidwell J."/>
            <person name="Bellgard S.E."/>
            <person name="Bellgard M.I."/>
        </authorList>
    </citation>
    <scope>NUCLEOTIDE SEQUENCE</scope>
    <source>
        <tissue evidence="2">Shoot tissue taken approximately 20 cm above the soil surface</tissue>
    </source>
</reference>